<accession>A0A0G1XM69</accession>
<gene>
    <name evidence="1" type="ORF">UY74_C0002G0001</name>
</gene>
<dbReference type="EMBL" id="LCRF01000002">
    <property type="protein sequence ID" value="KKW31965.1"/>
    <property type="molecule type" value="Genomic_DNA"/>
</dbReference>
<protein>
    <submittedName>
        <fullName evidence="1">Uncharacterized protein</fullName>
    </submittedName>
</protein>
<dbReference type="Proteomes" id="UP000034445">
    <property type="component" value="Unassembled WGS sequence"/>
</dbReference>
<proteinExistence type="predicted"/>
<evidence type="ECO:0000313" key="1">
    <source>
        <dbReference type="EMBL" id="KKW31965.1"/>
    </source>
</evidence>
<sequence length="69" mass="8195">IIPGNINAPPAGIRFVDRMIVQEWMEGSVEKEFFTLKKFQPNCIRKFAKPLEKFTMESNLHNIPYRDRR</sequence>
<feature type="non-terminal residue" evidence="1">
    <location>
        <position position="1"/>
    </location>
</feature>
<name>A0A0G1XM69_9BACT</name>
<evidence type="ECO:0000313" key="2">
    <source>
        <dbReference type="Proteomes" id="UP000034445"/>
    </source>
</evidence>
<dbReference type="AlphaFoldDB" id="A0A0G1XM69"/>
<comment type="caution">
    <text evidence="1">The sequence shown here is derived from an EMBL/GenBank/DDBJ whole genome shotgun (WGS) entry which is preliminary data.</text>
</comment>
<organism evidence="1 2">
    <name type="scientific">Candidatus Kaiserbacteria bacterium GW2011_GWC2_52_8b</name>
    <dbReference type="NCBI Taxonomy" id="1618676"/>
    <lineage>
        <taxon>Bacteria</taxon>
        <taxon>Candidatus Kaiseribacteriota</taxon>
    </lineage>
</organism>
<reference evidence="1 2" key="1">
    <citation type="journal article" date="2015" name="Nature">
        <title>rRNA introns, odd ribosomes, and small enigmatic genomes across a large radiation of phyla.</title>
        <authorList>
            <person name="Brown C.T."/>
            <person name="Hug L.A."/>
            <person name="Thomas B.C."/>
            <person name="Sharon I."/>
            <person name="Castelle C.J."/>
            <person name="Singh A."/>
            <person name="Wilkins M.J."/>
            <person name="Williams K.H."/>
            <person name="Banfield J.F."/>
        </authorList>
    </citation>
    <scope>NUCLEOTIDE SEQUENCE [LARGE SCALE GENOMIC DNA]</scope>
</reference>